<keyword evidence="4" id="KW-1185">Reference proteome</keyword>
<dbReference type="AlphaFoldDB" id="A0AAW2YLZ9"/>
<feature type="chain" id="PRO_5044718125" evidence="1">
    <location>
        <begin position="19"/>
        <end position="303"/>
    </location>
</feature>
<reference evidence="2 4" key="1">
    <citation type="submission" date="2024-03" db="EMBL/GenBank/DDBJ databases">
        <title>The Acrasis kona genome and developmental transcriptomes reveal deep origins of eukaryotic multicellular pathways.</title>
        <authorList>
            <person name="Sheikh S."/>
            <person name="Fu C.-J."/>
            <person name="Brown M.W."/>
            <person name="Baldauf S.L."/>
        </authorList>
    </citation>
    <scope>NUCLEOTIDE SEQUENCE [LARGE SCALE GENOMIC DNA]</scope>
    <source>
        <strain evidence="2 4">ATCC MYA-3509</strain>
    </source>
</reference>
<evidence type="ECO:0000313" key="2">
    <source>
        <dbReference type="EMBL" id="KAL0477689.1"/>
    </source>
</evidence>
<organism evidence="2 4">
    <name type="scientific">Acrasis kona</name>
    <dbReference type="NCBI Taxonomy" id="1008807"/>
    <lineage>
        <taxon>Eukaryota</taxon>
        <taxon>Discoba</taxon>
        <taxon>Heterolobosea</taxon>
        <taxon>Tetramitia</taxon>
        <taxon>Eutetramitia</taxon>
        <taxon>Acrasidae</taxon>
        <taxon>Acrasis</taxon>
    </lineage>
</organism>
<dbReference type="EMBL" id="JAOPGA020001297">
    <property type="protein sequence ID" value="KAL0487042.1"/>
    <property type="molecule type" value="Genomic_DNA"/>
</dbReference>
<protein>
    <submittedName>
        <fullName evidence="2">Insoluble matrix shell protein</fullName>
    </submittedName>
</protein>
<evidence type="ECO:0000313" key="3">
    <source>
        <dbReference type="EMBL" id="KAL0487042.1"/>
    </source>
</evidence>
<keyword evidence="1" id="KW-0732">Signal</keyword>
<proteinExistence type="predicted"/>
<gene>
    <name evidence="3" type="ORF">AKO1_000372</name>
    <name evidence="2" type="ORF">AKO1_005520</name>
</gene>
<accession>A0AAW2YLZ9</accession>
<feature type="signal peptide" evidence="1">
    <location>
        <begin position="1"/>
        <end position="18"/>
    </location>
</feature>
<evidence type="ECO:0000256" key="1">
    <source>
        <dbReference type="SAM" id="SignalP"/>
    </source>
</evidence>
<evidence type="ECO:0000313" key="4">
    <source>
        <dbReference type="Proteomes" id="UP001431209"/>
    </source>
</evidence>
<sequence>MWSCIPLMVLSLAALCLAAEHKTLVVMRVFSSMRNPEWYVDGASREELLRIVKPLYGKEEHKCNREGSNLGYTGFNVIDSSDNKCIYVVNSAEAESYLLGTYVRTKTRENEDTNKINTLVEHVKTVMTVGVKTTAVPEAPVYPVANEVIRGPDNVTRYSPERWNNISMALRNNNCYNYGTDVRTDSFAQPGVGSGKTFNNLDCSEVWEASIRDGLTPLESKKNPEKEQPEVGHYVTLVVWPFMDFHWYRKDLGGYWSHKPGSTKVKDVDASENKILNPDKANIKPYTEICGYYIVVPSKINIK</sequence>
<name>A0AAW2YLZ9_9EUKA</name>
<dbReference type="Proteomes" id="UP001431209">
    <property type="component" value="Unassembled WGS sequence"/>
</dbReference>
<comment type="caution">
    <text evidence="2">The sequence shown here is derived from an EMBL/GenBank/DDBJ whole genome shotgun (WGS) entry which is preliminary data.</text>
</comment>
<dbReference type="EMBL" id="JAOPGA020000217">
    <property type="protein sequence ID" value="KAL0477689.1"/>
    <property type="molecule type" value="Genomic_DNA"/>
</dbReference>